<dbReference type="GO" id="GO:0007131">
    <property type="term" value="P:reciprocal meiotic recombination"/>
    <property type="evidence" value="ECO:0007669"/>
    <property type="project" value="TreeGrafter"/>
</dbReference>
<dbReference type="InterPro" id="IPR003960">
    <property type="entry name" value="ATPase_AAA_CS"/>
</dbReference>
<sequence length="438" mass="48192">MEEVSVVPVEVRCRALRVNKTELSKVITIFIRQRHAFLHPGEVLSLDGASDLIASTVELLRVCDVYCPQLGIPADGADYAMAMYTLCTGESCGELLNSVERDGDDGTTLAPCSVLSLPNASLEGLWESLYYGETRNESVRLKRDLLQYMRTAIIFSRAGVNPHLVTWNRLLLLYGPPGTGKTSLCKALAHKLSIRLNDIFPFAQLVEINAHSLFSRWFSESGKQVMLLFNHIHDMAAKPNGLLCVLVDEVESLAAVRQSAMKGNEPSDAIRVVNALLTQLDRLQQRHNVVVFATTNITGAIDVAFIDRADKKIFIGAPGFQARLELLKTGTQEMIRRGLVALAPSSNREVVNEEKWVSAEAHMGELGQRELLQLEAVARQCEAFSGRTLKKLPFLAYSQHVMGGCDGGSHLISFVAFMNGLQVAVHAELSAREEMVSS</sequence>
<dbReference type="InterPro" id="IPR003959">
    <property type="entry name" value="ATPase_AAA_core"/>
</dbReference>
<feature type="domain" description="AAA+ ATPase" evidence="6">
    <location>
        <begin position="167"/>
        <end position="319"/>
    </location>
</feature>
<proteinExistence type="inferred from homology"/>
<dbReference type="PROSITE" id="PS00674">
    <property type="entry name" value="AAA"/>
    <property type="match status" value="1"/>
</dbReference>
<dbReference type="Pfam" id="PF23242">
    <property type="entry name" value="AAA_lid_TRIP13_C"/>
    <property type="match status" value="1"/>
</dbReference>
<dbReference type="GO" id="GO:0016887">
    <property type="term" value="F:ATP hydrolysis activity"/>
    <property type="evidence" value="ECO:0007669"/>
    <property type="project" value="InterPro"/>
</dbReference>
<accession>A0A061IVE8</accession>
<dbReference type="GO" id="GO:0005634">
    <property type="term" value="C:nucleus"/>
    <property type="evidence" value="ECO:0007669"/>
    <property type="project" value="TreeGrafter"/>
</dbReference>
<dbReference type="PANTHER" id="PTHR45991:SF1">
    <property type="entry name" value="PACHYTENE CHECKPOINT PROTEIN 2 HOMOLOG"/>
    <property type="match status" value="1"/>
</dbReference>
<dbReference type="SUPFAM" id="SSF52540">
    <property type="entry name" value="P-loop containing nucleoside triphosphate hydrolases"/>
    <property type="match status" value="1"/>
</dbReference>
<dbReference type="SMART" id="SM00382">
    <property type="entry name" value="AAA"/>
    <property type="match status" value="1"/>
</dbReference>
<evidence type="ECO:0000313" key="8">
    <source>
        <dbReference type="Proteomes" id="UP000031737"/>
    </source>
</evidence>
<evidence type="ECO:0000256" key="3">
    <source>
        <dbReference type="ARBA" id="ARBA00022840"/>
    </source>
</evidence>
<dbReference type="Proteomes" id="UP000031737">
    <property type="component" value="Unassembled WGS sequence"/>
</dbReference>
<keyword evidence="2 5" id="KW-0547">Nucleotide-binding</keyword>
<dbReference type="InterPro" id="IPR044539">
    <property type="entry name" value="Pch2-like"/>
</dbReference>
<evidence type="ECO:0000256" key="5">
    <source>
        <dbReference type="RuleBase" id="RU003651"/>
    </source>
</evidence>
<gene>
    <name evidence="7" type="ORF">TRSC58_05229</name>
</gene>
<evidence type="ECO:0000256" key="4">
    <source>
        <dbReference type="ARBA" id="ARBA00023254"/>
    </source>
</evidence>
<dbReference type="GO" id="GO:0005524">
    <property type="term" value="F:ATP binding"/>
    <property type="evidence" value="ECO:0007669"/>
    <property type="project" value="UniProtKB-KW"/>
</dbReference>
<organism evidence="7 8">
    <name type="scientific">Trypanosoma rangeli SC58</name>
    <dbReference type="NCBI Taxonomy" id="429131"/>
    <lineage>
        <taxon>Eukaryota</taxon>
        <taxon>Discoba</taxon>
        <taxon>Euglenozoa</taxon>
        <taxon>Kinetoplastea</taxon>
        <taxon>Metakinetoplastina</taxon>
        <taxon>Trypanosomatida</taxon>
        <taxon>Trypanosomatidae</taxon>
        <taxon>Trypanosoma</taxon>
        <taxon>Herpetosoma</taxon>
    </lineage>
</organism>
<keyword evidence="8" id="KW-1185">Reference proteome</keyword>
<dbReference type="InterPro" id="IPR058249">
    <property type="entry name" value="Pch2_C"/>
</dbReference>
<dbReference type="EMBL" id="AUPL01005229">
    <property type="protein sequence ID" value="ESL07088.1"/>
    <property type="molecule type" value="Genomic_DNA"/>
</dbReference>
<evidence type="ECO:0000256" key="1">
    <source>
        <dbReference type="ARBA" id="ARBA00007271"/>
    </source>
</evidence>
<dbReference type="GO" id="GO:0051598">
    <property type="term" value="P:meiotic recombination checkpoint signaling"/>
    <property type="evidence" value="ECO:0007669"/>
    <property type="project" value="TreeGrafter"/>
</dbReference>
<dbReference type="AlphaFoldDB" id="A0A061IVE8"/>
<dbReference type="VEuPathDB" id="TriTrypDB:TRSC58_05229"/>
<evidence type="ECO:0000259" key="6">
    <source>
        <dbReference type="SMART" id="SM00382"/>
    </source>
</evidence>
<dbReference type="InterPro" id="IPR027417">
    <property type="entry name" value="P-loop_NTPase"/>
</dbReference>
<dbReference type="OrthoDB" id="10042665at2759"/>
<comment type="caution">
    <text evidence="7">The sequence shown here is derived from an EMBL/GenBank/DDBJ whole genome shotgun (WGS) entry which is preliminary data.</text>
</comment>
<protein>
    <submittedName>
        <fullName evidence="7">ATPase protein</fullName>
    </submittedName>
</protein>
<reference evidence="7 8" key="1">
    <citation type="submission" date="2013-07" db="EMBL/GenBank/DDBJ databases">
        <authorList>
            <person name="Stoco P.H."/>
            <person name="Wagner G."/>
            <person name="Gerber A."/>
            <person name="Zaha A."/>
            <person name="Thompson C."/>
            <person name="Bartholomeu D.C."/>
            <person name="Luckemeyer D.D."/>
            <person name="Bahia D."/>
            <person name="Loreto E."/>
            <person name="Prestes E.B."/>
            <person name="Lima F.M."/>
            <person name="Rodrigues-Luiz G."/>
            <person name="Vallejo G.A."/>
            <person name="Filho J.F."/>
            <person name="Monteiro K.M."/>
            <person name="Tyler K.M."/>
            <person name="de Almeida L.G."/>
            <person name="Ortiz M.F."/>
            <person name="Siervo M.A."/>
            <person name="de Moraes M.H."/>
            <person name="Cunha O.L."/>
            <person name="Mendonca-Neto R."/>
            <person name="Silva R."/>
            <person name="Teixeira S.M."/>
            <person name="Murta S.M."/>
            <person name="Sincero T.C."/>
            <person name="Mendes T.A."/>
            <person name="Urmenyi T.P."/>
            <person name="Silva V.G."/>
            <person name="da Rocha W.D."/>
            <person name="Andersson B."/>
            <person name="Romanha A.J."/>
            <person name="Steindel M."/>
            <person name="de Vasconcelos A.T."/>
            <person name="Grisard E.C."/>
        </authorList>
    </citation>
    <scope>NUCLEOTIDE SEQUENCE [LARGE SCALE GENOMIC DNA]</scope>
    <source>
        <strain evidence="7 8">SC58</strain>
    </source>
</reference>
<dbReference type="Gene3D" id="3.40.50.300">
    <property type="entry name" value="P-loop containing nucleotide triphosphate hydrolases"/>
    <property type="match status" value="1"/>
</dbReference>
<keyword evidence="4" id="KW-0469">Meiosis</keyword>
<comment type="similarity">
    <text evidence="1">Belongs to the AAA ATPase family. PCH2 subfamily.</text>
</comment>
<dbReference type="GO" id="GO:0005694">
    <property type="term" value="C:chromosome"/>
    <property type="evidence" value="ECO:0007669"/>
    <property type="project" value="TreeGrafter"/>
</dbReference>
<evidence type="ECO:0000256" key="2">
    <source>
        <dbReference type="ARBA" id="ARBA00022741"/>
    </source>
</evidence>
<dbReference type="PANTHER" id="PTHR45991">
    <property type="entry name" value="PACHYTENE CHECKPOINT PROTEIN 2"/>
    <property type="match status" value="1"/>
</dbReference>
<evidence type="ECO:0000313" key="7">
    <source>
        <dbReference type="EMBL" id="ESL07088.1"/>
    </source>
</evidence>
<dbReference type="InterPro" id="IPR003593">
    <property type="entry name" value="AAA+_ATPase"/>
</dbReference>
<dbReference type="Pfam" id="PF00004">
    <property type="entry name" value="AAA"/>
    <property type="match status" value="1"/>
</dbReference>
<keyword evidence="3 5" id="KW-0067">ATP-binding</keyword>
<name>A0A061IVE8_TRYRA</name>